<dbReference type="Pfam" id="PF22788">
    <property type="entry name" value="COP9_hel_rpt"/>
    <property type="match status" value="1"/>
</dbReference>
<sequence>MDQVLLAFPPDGEISDKTYDTEVKKHINRVESLFREQTSVVLPATPQLLELVNPSVNSISFLAIINTLKHADNSTVPVSRSELTKHALRFLQSFDARQIRYVGESFLHLVREVIDLKWIPGPQAVQVLAAVILRLDSTGQVLTSTHCSLAELAFESGQLAPVLPVIEKPYVFVPAMADQSAPQYLCDLSASPASYISHKTGLTGKLTKDMVMHYDYLCGRIFSSLRKWDEAHAAFGRVVTFPTSDGTLTQTMIDAYKKWMLTGNIALGRRPELPPYVHPTASRNYGVMGKPYLDLATVFASGSAPDLRSEAEKSAKTWEEDGNFDLVKEVLAAAQKWAIMDLSNLYTRLSLNLVRELTKSGQTGESLATEQEVEDLIRGMIESGMLRATLTQQHSDGTKCLAFLSRGEDLSEEEFASKMKGSVDSLKALGHTVETTNLRLTMNKDYAKHVLRDQKRQEKGDTNDPGIGFEQSIEDEDLMTGIMHTM</sequence>
<feature type="compositionally biased region" description="Basic and acidic residues" evidence="2">
    <location>
        <begin position="453"/>
        <end position="462"/>
    </location>
</feature>
<evidence type="ECO:0000313" key="4">
    <source>
        <dbReference type="EMBL" id="ROT37720.1"/>
    </source>
</evidence>
<feature type="domain" description="COP9 signalosome complex subunit 3 N-terminal helical repeats" evidence="3">
    <location>
        <begin position="45"/>
        <end position="277"/>
    </location>
</feature>
<dbReference type="RefSeq" id="XP_028465526.1">
    <property type="nucleotide sequence ID" value="XM_028608200.1"/>
</dbReference>
<dbReference type="GO" id="GO:0006511">
    <property type="term" value="P:ubiquitin-dependent protein catabolic process"/>
    <property type="evidence" value="ECO:0007669"/>
    <property type="project" value="TreeGrafter"/>
</dbReference>
<dbReference type="PANTHER" id="PTHR10758">
    <property type="entry name" value="26S PROTEASOME NON-ATPASE REGULATORY SUBUNIT 3/COP9 SIGNALOSOME COMPLEX SUBUNIT 3"/>
    <property type="match status" value="1"/>
</dbReference>
<accession>A0A3N2PT93</accession>
<evidence type="ECO:0000313" key="5">
    <source>
        <dbReference type="Proteomes" id="UP000272025"/>
    </source>
</evidence>
<dbReference type="PANTHER" id="PTHR10758:SF1">
    <property type="entry name" value="COP9 SIGNALOSOME COMPLEX SUBUNIT 3"/>
    <property type="match status" value="1"/>
</dbReference>
<protein>
    <recommendedName>
        <fullName evidence="3">COP9 signalosome complex subunit 3 N-terminal helical repeats domain-containing protein</fullName>
    </recommendedName>
</protein>
<name>A0A3N2PT93_SODAK</name>
<keyword evidence="1" id="KW-0963">Cytoplasm</keyword>
<dbReference type="InterPro" id="IPR050756">
    <property type="entry name" value="CSN3"/>
</dbReference>
<dbReference type="OrthoDB" id="29061at2759"/>
<evidence type="ECO:0000259" key="3">
    <source>
        <dbReference type="Pfam" id="PF22788"/>
    </source>
</evidence>
<dbReference type="EMBL" id="ML119057">
    <property type="protein sequence ID" value="ROT37720.1"/>
    <property type="molecule type" value="Genomic_DNA"/>
</dbReference>
<dbReference type="InterPro" id="IPR055089">
    <property type="entry name" value="COP9_N"/>
</dbReference>
<dbReference type="GO" id="GO:0008180">
    <property type="term" value="C:COP9 signalosome"/>
    <property type="evidence" value="ECO:0007669"/>
    <property type="project" value="TreeGrafter"/>
</dbReference>
<evidence type="ECO:0000256" key="1">
    <source>
        <dbReference type="ARBA" id="ARBA00022490"/>
    </source>
</evidence>
<dbReference type="GeneID" id="39576678"/>
<dbReference type="STRING" id="1314773.A0A3N2PT93"/>
<proteinExistence type="predicted"/>
<dbReference type="Proteomes" id="UP000272025">
    <property type="component" value="Unassembled WGS sequence"/>
</dbReference>
<gene>
    <name evidence="4" type="ORF">SODALDRAFT_279922</name>
</gene>
<keyword evidence="5" id="KW-1185">Reference proteome</keyword>
<dbReference type="AlphaFoldDB" id="A0A3N2PT93"/>
<evidence type="ECO:0000256" key="2">
    <source>
        <dbReference type="SAM" id="MobiDB-lite"/>
    </source>
</evidence>
<reference evidence="4 5" key="1">
    <citation type="journal article" date="2018" name="Mol. Ecol.">
        <title>The obligate alkalophilic soda-lake fungus Sodiomyces alkalinus has shifted to a protein diet.</title>
        <authorList>
            <person name="Grum-Grzhimaylo A.A."/>
            <person name="Falkoski D.L."/>
            <person name="van den Heuvel J."/>
            <person name="Valero-Jimenez C.A."/>
            <person name="Min B."/>
            <person name="Choi I.G."/>
            <person name="Lipzen A."/>
            <person name="Daum C.G."/>
            <person name="Aanen D.K."/>
            <person name="Tsang A."/>
            <person name="Henrissat B."/>
            <person name="Bilanenko E.N."/>
            <person name="de Vries R.P."/>
            <person name="van Kan J.A.L."/>
            <person name="Grigoriev I.V."/>
            <person name="Debets A.J.M."/>
        </authorList>
    </citation>
    <scope>NUCLEOTIDE SEQUENCE [LARGE SCALE GENOMIC DNA]</scope>
    <source>
        <strain evidence="4 5">F11</strain>
    </source>
</reference>
<feature type="region of interest" description="Disordered" evidence="2">
    <location>
        <begin position="453"/>
        <end position="486"/>
    </location>
</feature>
<organism evidence="4 5">
    <name type="scientific">Sodiomyces alkalinus (strain CBS 110278 / VKM F-3762 / F11)</name>
    <name type="common">Alkaliphilic filamentous fungus</name>
    <dbReference type="NCBI Taxonomy" id="1314773"/>
    <lineage>
        <taxon>Eukaryota</taxon>
        <taxon>Fungi</taxon>
        <taxon>Dikarya</taxon>
        <taxon>Ascomycota</taxon>
        <taxon>Pezizomycotina</taxon>
        <taxon>Sordariomycetes</taxon>
        <taxon>Hypocreomycetidae</taxon>
        <taxon>Glomerellales</taxon>
        <taxon>Plectosphaerellaceae</taxon>
        <taxon>Sodiomyces</taxon>
    </lineage>
</organism>